<dbReference type="InterPro" id="IPR029069">
    <property type="entry name" value="HotDog_dom_sf"/>
</dbReference>
<dbReference type="EMBL" id="BAAAPN010000034">
    <property type="protein sequence ID" value="GAA1755059.1"/>
    <property type="molecule type" value="Genomic_DNA"/>
</dbReference>
<dbReference type="InterPro" id="IPR002539">
    <property type="entry name" value="MaoC-like_dom"/>
</dbReference>
<comment type="caution">
    <text evidence="3">The sequence shown here is derived from an EMBL/GenBank/DDBJ whole genome shotgun (WGS) entry which is preliminary data.</text>
</comment>
<dbReference type="PRINTS" id="PR01483">
    <property type="entry name" value="FASYNTHASE"/>
</dbReference>
<dbReference type="RefSeq" id="WP_344063939.1">
    <property type="nucleotide sequence ID" value="NZ_BAAAPN010000034.1"/>
</dbReference>
<dbReference type="Gene3D" id="3.10.129.10">
    <property type="entry name" value="Hotdog Thioesterase"/>
    <property type="match status" value="1"/>
</dbReference>
<name>A0ABP4WLY8_9MICO</name>
<protein>
    <recommendedName>
        <fullName evidence="2">MaoC-like domain-containing protein</fullName>
    </recommendedName>
</protein>
<dbReference type="Pfam" id="PF01575">
    <property type="entry name" value="MaoC_dehydratas"/>
    <property type="match status" value="1"/>
</dbReference>
<reference evidence="4" key="1">
    <citation type="journal article" date="2019" name="Int. J. Syst. Evol. Microbiol.">
        <title>The Global Catalogue of Microorganisms (GCM) 10K type strain sequencing project: providing services to taxonomists for standard genome sequencing and annotation.</title>
        <authorList>
            <consortium name="The Broad Institute Genomics Platform"/>
            <consortium name="The Broad Institute Genome Sequencing Center for Infectious Disease"/>
            <person name="Wu L."/>
            <person name="Ma J."/>
        </authorList>
    </citation>
    <scope>NUCLEOTIDE SEQUENCE [LARGE SCALE GENOMIC DNA]</scope>
    <source>
        <strain evidence="4">JCM 15591</strain>
    </source>
</reference>
<evidence type="ECO:0000259" key="2">
    <source>
        <dbReference type="Pfam" id="PF01575"/>
    </source>
</evidence>
<dbReference type="PANTHER" id="PTHR43841">
    <property type="entry name" value="3-HYDROXYACYL-THIOESTER DEHYDRATASE HTDX-RELATED"/>
    <property type="match status" value="1"/>
</dbReference>
<organism evidence="3 4">
    <name type="scientific">Nostocoides vanveenii</name>
    <dbReference type="NCBI Taxonomy" id="330835"/>
    <lineage>
        <taxon>Bacteria</taxon>
        <taxon>Bacillati</taxon>
        <taxon>Actinomycetota</taxon>
        <taxon>Actinomycetes</taxon>
        <taxon>Micrococcales</taxon>
        <taxon>Intrasporangiaceae</taxon>
        <taxon>Nostocoides</taxon>
    </lineage>
</organism>
<accession>A0ABP4WLY8</accession>
<dbReference type="Proteomes" id="UP001501475">
    <property type="component" value="Unassembled WGS sequence"/>
</dbReference>
<sequence length="148" mass="15699">MVAGERFWEGVSTYLARGGGEPRARYDSGPAAPDGIPATQWRLPADLGRRYAAVSGDANPIHLSAPTARLLGFPRAIAHGMWSYARVLAALGRPAAYAGSSRVDFHKPILLPGTVGMVARHDPDRTVAALVSGRPDGRRVHLVLTAVP</sequence>
<dbReference type="PANTHER" id="PTHR43841:SF1">
    <property type="entry name" value="3-HYDROXYACYL-THIOESTER DEHYDRATASE X"/>
    <property type="match status" value="1"/>
</dbReference>
<keyword evidence="4" id="KW-1185">Reference proteome</keyword>
<dbReference type="SUPFAM" id="SSF54637">
    <property type="entry name" value="Thioesterase/thiol ester dehydrase-isomerase"/>
    <property type="match status" value="1"/>
</dbReference>
<proteinExistence type="inferred from homology"/>
<comment type="similarity">
    <text evidence="1">Belongs to the enoyl-CoA hydratase/isomerase family.</text>
</comment>
<dbReference type="InterPro" id="IPR003965">
    <property type="entry name" value="Fatty_acid_synthase"/>
</dbReference>
<evidence type="ECO:0000313" key="3">
    <source>
        <dbReference type="EMBL" id="GAA1755059.1"/>
    </source>
</evidence>
<feature type="domain" description="MaoC-like" evidence="2">
    <location>
        <begin position="49"/>
        <end position="126"/>
    </location>
</feature>
<evidence type="ECO:0000256" key="1">
    <source>
        <dbReference type="ARBA" id="ARBA00005254"/>
    </source>
</evidence>
<gene>
    <name evidence="3" type="ORF">GCM10009810_13550</name>
</gene>
<evidence type="ECO:0000313" key="4">
    <source>
        <dbReference type="Proteomes" id="UP001501475"/>
    </source>
</evidence>